<dbReference type="RefSeq" id="WP_192395167.1">
    <property type="nucleotide sequence ID" value="NZ_CAJHIU010000003.1"/>
</dbReference>
<keyword evidence="3" id="KW-0813">Transport</keyword>
<feature type="transmembrane region" description="Helical" evidence="8">
    <location>
        <begin position="225"/>
        <end position="244"/>
    </location>
</feature>
<evidence type="ECO:0000256" key="8">
    <source>
        <dbReference type="SAM" id="Phobius"/>
    </source>
</evidence>
<feature type="transmembrane region" description="Helical" evidence="8">
    <location>
        <begin position="342"/>
        <end position="363"/>
    </location>
</feature>
<evidence type="ECO:0000256" key="6">
    <source>
        <dbReference type="ARBA" id="ARBA00022989"/>
    </source>
</evidence>
<dbReference type="PROSITE" id="PS51012">
    <property type="entry name" value="ABC_TM2"/>
    <property type="match status" value="1"/>
</dbReference>
<gene>
    <name evidence="10" type="ORF">EBB_18100</name>
</gene>
<comment type="caution">
    <text evidence="10">The sequence shown here is derived from an EMBL/GenBank/DDBJ whole genome shotgun (WGS) entry which is preliminary data.</text>
</comment>
<dbReference type="PANTHER" id="PTHR30294">
    <property type="entry name" value="MEMBRANE COMPONENT OF ABC TRANSPORTER YHHJ-RELATED"/>
    <property type="match status" value="1"/>
</dbReference>
<feature type="transmembrane region" description="Helical" evidence="8">
    <location>
        <begin position="283"/>
        <end position="301"/>
    </location>
</feature>
<reference evidence="10 11" key="1">
    <citation type="submission" date="2020-09" db="EMBL/GenBank/DDBJ databases">
        <title>Methylomonas albis sp. nov. and Methylomonas fluvii sp. nov.: Two cold-adapted methanotrophs from the River Elbe and an amended description of Methylovulum psychrotolerans strain Eb1.</title>
        <authorList>
            <person name="Bussmann I.K."/>
            <person name="Klings K.-W."/>
            <person name="Warnstedt J."/>
            <person name="Hoppert M."/>
            <person name="Saborowski A."/>
            <person name="Horn F."/>
            <person name="Liebner S."/>
        </authorList>
    </citation>
    <scope>NUCLEOTIDE SEQUENCE [LARGE SCALE GENOMIC DNA]</scope>
    <source>
        <strain evidence="10 11">EbB</strain>
    </source>
</reference>
<evidence type="ECO:0000256" key="7">
    <source>
        <dbReference type="ARBA" id="ARBA00023136"/>
    </source>
</evidence>
<keyword evidence="6 8" id="KW-1133">Transmembrane helix</keyword>
<keyword evidence="5 8" id="KW-0812">Transmembrane</keyword>
<dbReference type="PANTHER" id="PTHR30294:SF47">
    <property type="entry name" value="INNER MEMBRANE TRANSPORT PERMEASE YHHJ"/>
    <property type="match status" value="1"/>
</dbReference>
<evidence type="ECO:0000256" key="2">
    <source>
        <dbReference type="ARBA" id="ARBA00007783"/>
    </source>
</evidence>
<dbReference type="InterPro" id="IPR013525">
    <property type="entry name" value="ABC2_TM"/>
</dbReference>
<dbReference type="Proteomes" id="UP000641152">
    <property type="component" value="Unassembled WGS sequence"/>
</dbReference>
<dbReference type="InterPro" id="IPR047817">
    <property type="entry name" value="ABC2_TM_bact-type"/>
</dbReference>
<dbReference type="Pfam" id="PF12698">
    <property type="entry name" value="ABC2_membrane_3"/>
    <property type="match status" value="1"/>
</dbReference>
<keyword evidence="7 8" id="KW-0472">Membrane</keyword>
<feature type="domain" description="ABC transmembrane type-2" evidence="9">
    <location>
        <begin position="133"/>
        <end position="369"/>
    </location>
</feature>
<evidence type="ECO:0000256" key="1">
    <source>
        <dbReference type="ARBA" id="ARBA00004651"/>
    </source>
</evidence>
<evidence type="ECO:0000256" key="4">
    <source>
        <dbReference type="ARBA" id="ARBA00022475"/>
    </source>
</evidence>
<comment type="subcellular location">
    <subcellularLocation>
        <location evidence="1">Cell membrane</location>
        <topology evidence="1">Multi-pass membrane protein</topology>
    </subcellularLocation>
</comment>
<proteinExistence type="inferred from homology"/>
<keyword evidence="4" id="KW-1003">Cell membrane</keyword>
<sequence length="374" mass="41195">METLLNIYYLGIKELRSLSRDTMMLVMILFSFTGQVYLIATGVPQSLHKAPIAIVDENRSPLSTRIINAFYEPYFLTPVIIDQYETDHGMDVGLYSFVLDIPSHFQRDMLAGRQPALQLNIDATRISQAFIGNTYIQTILNGEVNAFAQGHRASVTLPVELEIRTRFNPNLSSVWFGSLMEVVNSITTLSIILTGAALIREREHGTIEHLLVMPLTPFEIMSAKVWSMGLVVVVVATASIIFVVHGLLEVPIQGSLSLFILGMLLHLFATTSLGIYLGTLARSMPQLGLLMLIILLPLQMLSGGMTPRESMPVLVQNIMLAAPTTHFVSLAQAILYRGAGLSIVWADFLALIGIGGVFFALALNRFRNTISSMV</sequence>
<evidence type="ECO:0000256" key="3">
    <source>
        <dbReference type="ARBA" id="ARBA00022448"/>
    </source>
</evidence>
<dbReference type="EMBL" id="JACXST010000003">
    <property type="protein sequence ID" value="MBD9362387.1"/>
    <property type="molecule type" value="Genomic_DNA"/>
</dbReference>
<accession>A0ABR9DH31</accession>
<feature type="transmembrane region" description="Helical" evidence="8">
    <location>
        <begin position="22"/>
        <end position="40"/>
    </location>
</feature>
<evidence type="ECO:0000256" key="5">
    <source>
        <dbReference type="ARBA" id="ARBA00022692"/>
    </source>
</evidence>
<keyword evidence="11" id="KW-1185">Reference proteome</keyword>
<evidence type="ECO:0000313" key="10">
    <source>
        <dbReference type="EMBL" id="MBD9362387.1"/>
    </source>
</evidence>
<comment type="similarity">
    <text evidence="2">Belongs to the ABC-2 integral membrane protein family.</text>
</comment>
<dbReference type="Gene3D" id="3.40.1710.10">
    <property type="entry name" value="abc type-2 transporter like domain"/>
    <property type="match status" value="1"/>
</dbReference>
<evidence type="ECO:0000313" key="11">
    <source>
        <dbReference type="Proteomes" id="UP000641152"/>
    </source>
</evidence>
<organism evidence="10 11">
    <name type="scientific">Methylomonas fluvii</name>
    <dbReference type="NCBI Taxonomy" id="1854564"/>
    <lineage>
        <taxon>Bacteria</taxon>
        <taxon>Pseudomonadati</taxon>
        <taxon>Pseudomonadota</taxon>
        <taxon>Gammaproteobacteria</taxon>
        <taxon>Methylococcales</taxon>
        <taxon>Methylococcaceae</taxon>
        <taxon>Methylomonas</taxon>
    </lineage>
</organism>
<name>A0ABR9DH31_9GAMM</name>
<protein>
    <submittedName>
        <fullName evidence="10">ABC transporter permease</fullName>
    </submittedName>
</protein>
<dbReference type="InterPro" id="IPR051449">
    <property type="entry name" value="ABC-2_transporter_component"/>
</dbReference>
<feature type="transmembrane region" description="Helical" evidence="8">
    <location>
        <begin position="256"/>
        <end position="277"/>
    </location>
</feature>
<evidence type="ECO:0000259" key="9">
    <source>
        <dbReference type="PROSITE" id="PS51012"/>
    </source>
</evidence>